<comment type="caution">
    <text evidence="1">The sequence shown here is derived from an EMBL/GenBank/DDBJ whole genome shotgun (WGS) entry which is preliminary data.</text>
</comment>
<organism evidence="1 2">
    <name type="scientific">Trichonephila inaurata madagascariensis</name>
    <dbReference type="NCBI Taxonomy" id="2747483"/>
    <lineage>
        <taxon>Eukaryota</taxon>
        <taxon>Metazoa</taxon>
        <taxon>Ecdysozoa</taxon>
        <taxon>Arthropoda</taxon>
        <taxon>Chelicerata</taxon>
        <taxon>Arachnida</taxon>
        <taxon>Araneae</taxon>
        <taxon>Araneomorphae</taxon>
        <taxon>Entelegynae</taxon>
        <taxon>Araneoidea</taxon>
        <taxon>Nephilidae</taxon>
        <taxon>Trichonephila</taxon>
        <taxon>Trichonephila inaurata</taxon>
    </lineage>
</organism>
<evidence type="ECO:0000313" key="2">
    <source>
        <dbReference type="Proteomes" id="UP000886998"/>
    </source>
</evidence>
<accession>A0A8X6JTU6</accession>
<evidence type="ECO:0008006" key="3">
    <source>
        <dbReference type="Google" id="ProtNLM"/>
    </source>
</evidence>
<dbReference type="GO" id="GO:0071897">
    <property type="term" value="P:DNA biosynthetic process"/>
    <property type="evidence" value="ECO:0007669"/>
    <property type="project" value="UniProtKB-ARBA"/>
</dbReference>
<dbReference type="InterPro" id="IPR043128">
    <property type="entry name" value="Rev_trsase/Diguanyl_cyclase"/>
</dbReference>
<reference evidence="1" key="1">
    <citation type="submission" date="2020-08" db="EMBL/GenBank/DDBJ databases">
        <title>Multicomponent nature underlies the extraordinary mechanical properties of spider dragline silk.</title>
        <authorList>
            <person name="Kono N."/>
            <person name="Nakamura H."/>
            <person name="Mori M."/>
            <person name="Yoshida Y."/>
            <person name="Ohtoshi R."/>
            <person name="Malay A.D."/>
            <person name="Moran D.A.P."/>
            <person name="Tomita M."/>
            <person name="Numata K."/>
            <person name="Arakawa K."/>
        </authorList>
    </citation>
    <scope>NUCLEOTIDE SEQUENCE</scope>
</reference>
<dbReference type="Gene3D" id="3.30.70.270">
    <property type="match status" value="1"/>
</dbReference>
<dbReference type="AlphaFoldDB" id="A0A8X6JTU6"/>
<sequence>MKDSSLHIHSLMILLSGKDQKEHDNLEKFMTVAKYNLTLNENKCTYSSNSVHLLGYIIQDGIIKPNPERLKTFERYACSKRLFYIVTCFRNVCPLLPMDPGVFSENTSSSWKETVSSF</sequence>
<dbReference type="OrthoDB" id="420169at2759"/>
<evidence type="ECO:0000313" key="1">
    <source>
        <dbReference type="EMBL" id="GFS36442.1"/>
    </source>
</evidence>
<dbReference type="Proteomes" id="UP000886998">
    <property type="component" value="Unassembled WGS sequence"/>
</dbReference>
<proteinExistence type="predicted"/>
<protein>
    <recommendedName>
        <fullName evidence="3">Reverse transcriptase</fullName>
    </recommendedName>
</protein>
<dbReference type="SUPFAM" id="SSF56672">
    <property type="entry name" value="DNA/RNA polymerases"/>
    <property type="match status" value="1"/>
</dbReference>
<name>A0A8X6JTU6_9ARAC</name>
<gene>
    <name evidence="1" type="ORF">TNIN_341561</name>
</gene>
<dbReference type="InterPro" id="IPR043502">
    <property type="entry name" value="DNA/RNA_pol_sf"/>
</dbReference>
<keyword evidence="2" id="KW-1185">Reference proteome</keyword>
<dbReference type="EMBL" id="BMAV01024831">
    <property type="protein sequence ID" value="GFS36442.1"/>
    <property type="molecule type" value="Genomic_DNA"/>
</dbReference>